<dbReference type="PROSITE" id="PS50896">
    <property type="entry name" value="LISH"/>
    <property type="match status" value="1"/>
</dbReference>
<protein>
    <submittedName>
        <fullName evidence="7">WD40 repeat-containing protein SMU1</fullName>
    </submittedName>
</protein>
<evidence type="ECO:0000313" key="8">
    <source>
        <dbReference type="Proteomes" id="UP000198341"/>
    </source>
</evidence>
<feature type="region of interest" description="Disordered" evidence="5">
    <location>
        <begin position="250"/>
        <end position="272"/>
    </location>
</feature>
<dbReference type="EMBL" id="FO082276">
    <property type="protein sequence ID" value="CCO15573.1"/>
    <property type="molecule type" value="Genomic_DNA"/>
</dbReference>
<dbReference type="InterPro" id="IPR036322">
    <property type="entry name" value="WD40_repeat_dom_sf"/>
</dbReference>
<dbReference type="KEGG" id="bpg:Bathy03g00550"/>
<dbReference type="Proteomes" id="UP000198341">
    <property type="component" value="Chromosome 3"/>
</dbReference>
<dbReference type="InterPro" id="IPR045184">
    <property type="entry name" value="SMU1"/>
</dbReference>
<dbReference type="SUPFAM" id="SSF50978">
    <property type="entry name" value="WD40 repeat-like"/>
    <property type="match status" value="1"/>
</dbReference>
<keyword evidence="2" id="KW-0508">mRNA splicing</keyword>
<dbReference type="SMART" id="SM00667">
    <property type="entry name" value="LisH"/>
    <property type="match status" value="1"/>
</dbReference>
<accession>K8F220</accession>
<evidence type="ECO:0000313" key="7">
    <source>
        <dbReference type="EMBL" id="CCO15573.1"/>
    </source>
</evidence>
<sequence>MESSEQEEEEQKELVRVDSEDVLKLVFQFLSEQNLYKTAKTLLQETDMDVDFVTEKSVSKLTTSILAGEWEFVLDHFYNKNIISVSENVLEKILTQIALEMIEIRDVEVAKAILRETETMKRCKDKSKMRRLEALAGMPKLPGEILMSLYVDEKDAGKLEKDDNAMKGASMEEIKEKVTKMKLKRRKAIAEDVQSALRSVKPNVLMNLLGDAFKWRRHCGFVSESMLSSNDNSSFDVFLDRSNLKDIFSHSSAGGKKRKNRDAEGGENNNNKYDYKNVNDDYVRAEKRSIGKFGKKSVVNCLAISPDGLSVATGTADGFVELWKFSNGKLRTDLKYQNDDELLLHENGKVTALAFSPDFETLASADSTGVIKVWRIQTGRCVRTYPSAHHGAITKMEFSADGNGLLTSGFDGMARLHGLKSGKTLKEYVNPTVSSGGITEQCECAIFCGTDKEFILAAYSNGLVLLFDAKTAEILKEHKHPLLTKKSGDDKSSDDASKEAHVSEFVVKDMCRDPLSFDKVFLCGGAMKLVSFDAKTGKIERTFNAPTTSIPSEIIANTAYISVSVSRKGEYIYAANECNAIVRCWRVNDAKFVCETDARGDVAEGDKDTSHCLACETHPQGNAIVTLSSPNICKLFTA</sequence>
<dbReference type="InterPro" id="IPR024977">
    <property type="entry name" value="Apc4-like_WD40_dom"/>
</dbReference>
<dbReference type="PROSITE" id="PS50082">
    <property type="entry name" value="WD_REPEATS_2"/>
    <property type="match status" value="3"/>
</dbReference>
<organism evidence="7 8">
    <name type="scientific">Bathycoccus prasinos</name>
    <dbReference type="NCBI Taxonomy" id="41875"/>
    <lineage>
        <taxon>Eukaryota</taxon>
        <taxon>Viridiplantae</taxon>
        <taxon>Chlorophyta</taxon>
        <taxon>Mamiellophyceae</taxon>
        <taxon>Mamiellales</taxon>
        <taxon>Bathycoccaceae</taxon>
        <taxon>Bathycoccus</taxon>
    </lineage>
</organism>
<dbReference type="Pfam" id="PF00400">
    <property type="entry name" value="WD40"/>
    <property type="match status" value="1"/>
</dbReference>
<dbReference type="STRING" id="41875.K8F220"/>
<dbReference type="GeneID" id="19016593"/>
<reference evidence="7 8" key="1">
    <citation type="submission" date="2011-10" db="EMBL/GenBank/DDBJ databases">
        <authorList>
            <person name="Genoscope - CEA"/>
        </authorList>
    </citation>
    <scope>NUCLEOTIDE SEQUENCE [LARGE SCALE GENOMIC DNA]</scope>
    <source>
        <strain evidence="7 8">RCC 1105</strain>
    </source>
</reference>
<feature type="domain" description="Anaphase-promoting complex subunit 4-like WD40" evidence="6">
    <location>
        <begin position="354"/>
        <end position="428"/>
    </location>
</feature>
<name>K8F220_9CHLO</name>
<evidence type="ECO:0000256" key="3">
    <source>
        <dbReference type="ARBA" id="ARBA00025801"/>
    </source>
</evidence>
<evidence type="ECO:0000256" key="4">
    <source>
        <dbReference type="PROSITE-ProRule" id="PRU00221"/>
    </source>
</evidence>
<proteinExistence type="inferred from homology"/>
<evidence type="ECO:0000256" key="2">
    <source>
        <dbReference type="ARBA" id="ARBA00023187"/>
    </source>
</evidence>
<dbReference type="Pfam" id="PF12894">
    <property type="entry name" value="ANAPC4_WD40"/>
    <property type="match status" value="1"/>
</dbReference>
<dbReference type="SMART" id="SM00320">
    <property type="entry name" value="WD40"/>
    <property type="match status" value="4"/>
</dbReference>
<dbReference type="PANTHER" id="PTHR22848">
    <property type="entry name" value="WD40 REPEAT PROTEIN"/>
    <property type="match status" value="1"/>
</dbReference>
<dbReference type="GO" id="GO:0000398">
    <property type="term" value="P:mRNA splicing, via spliceosome"/>
    <property type="evidence" value="ECO:0007669"/>
    <property type="project" value="InterPro"/>
</dbReference>
<gene>
    <name evidence="7" type="ORF">Bathy03g00550</name>
</gene>
<keyword evidence="8" id="KW-1185">Reference proteome</keyword>
<dbReference type="PROSITE" id="PS50294">
    <property type="entry name" value="WD_REPEATS_REGION"/>
    <property type="match status" value="2"/>
</dbReference>
<keyword evidence="1" id="KW-0507">mRNA processing</keyword>
<dbReference type="OrthoDB" id="538223at2759"/>
<dbReference type="InterPro" id="IPR001680">
    <property type="entry name" value="WD40_rpt"/>
</dbReference>
<evidence type="ECO:0000256" key="1">
    <source>
        <dbReference type="ARBA" id="ARBA00022664"/>
    </source>
</evidence>
<dbReference type="eggNOG" id="KOG0275">
    <property type="taxonomic scope" value="Eukaryota"/>
</dbReference>
<comment type="similarity">
    <text evidence="3">Belongs to the WD repeat SMU1 family.</text>
</comment>
<feature type="repeat" description="WD" evidence="4">
    <location>
        <begin position="343"/>
        <end position="384"/>
    </location>
</feature>
<dbReference type="InterPro" id="IPR015943">
    <property type="entry name" value="WD40/YVTN_repeat-like_dom_sf"/>
</dbReference>
<evidence type="ECO:0000259" key="6">
    <source>
        <dbReference type="Pfam" id="PF12894"/>
    </source>
</evidence>
<feature type="repeat" description="WD" evidence="4">
    <location>
        <begin position="292"/>
        <end position="333"/>
    </location>
</feature>
<dbReference type="AlphaFoldDB" id="K8F220"/>
<keyword evidence="4" id="KW-0853">WD repeat</keyword>
<dbReference type="RefSeq" id="XP_007514136.1">
    <property type="nucleotide sequence ID" value="XM_007514074.1"/>
</dbReference>
<dbReference type="Gene3D" id="2.130.10.10">
    <property type="entry name" value="YVTN repeat-like/Quinoprotein amine dehydrogenase"/>
    <property type="match status" value="2"/>
</dbReference>
<feature type="repeat" description="WD" evidence="4">
    <location>
        <begin position="386"/>
        <end position="427"/>
    </location>
</feature>
<evidence type="ECO:0000256" key="5">
    <source>
        <dbReference type="SAM" id="MobiDB-lite"/>
    </source>
</evidence>
<dbReference type="InterPro" id="IPR006594">
    <property type="entry name" value="LisH"/>
</dbReference>